<dbReference type="Gene3D" id="3.40.1090.10">
    <property type="entry name" value="Cytosolic phospholipase A2 catalytic domain"/>
    <property type="match status" value="2"/>
</dbReference>
<dbReference type="EMBL" id="BAAAHP010000069">
    <property type="protein sequence ID" value="GAA0934077.1"/>
    <property type="molecule type" value="Genomic_DNA"/>
</dbReference>
<evidence type="ECO:0000256" key="1">
    <source>
        <dbReference type="ARBA" id="ARBA00022801"/>
    </source>
</evidence>
<accession>A0ABP4ACU8</accession>
<organism evidence="6 7">
    <name type="scientific">Pseudonocardia zijingensis</name>
    <dbReference type="NCBI Taxonomy" id="153376"/>
    <lineage>
        <taxon>Bacteria</taxon>
        <taxon>Bacillati</taxon>
        <taxon>Actinomycetota</taxon>
        <taxon>Actinomycetes</taxon>
        <taxon>Pseudonocardiales</taxon>
        <taxon>Pseudonocardiaceae</taxon>
        <taxon>Pseudonocardia</taxon>
    </lineage>
</organism>
<feature type="active site" description="Nucleophile" evidence="4">
    <location>
        <position position="66"/>
    </location>
</feature>
<protein>
    <recommendedName>
        <fullName evidence="5">PNPLA domain-containing protein</fullName>
    </recommendedName>
</protein>
<feature type="active site" description="Proton acceptor" evidence="4">
    <location>
        <position position="186"/>
    </location>
</feature>
<evidence type="ECO:0000256" key="4">
    <source>
        <dbReference type="PROSITE-ProRule" id="PRU01161"/>
    </source>
</evidence>
<dbReference type="PANTHER" id="PTHR14226">
    <property type="entry name" value="NEUROPATHY TARGET ESTERASE/SWISS CHEESE D.MELANOGASTER"/>
    <property type="match status" value="1"/>
</dbReference>
<dbReference type="SUPFAM" id="SSF52151">
    <property type="entry name" value="FabD/lysophospholipase-like"/>
    <property type="match status" value="1"/>
</dbReference>
<evidence type="ECO:0000256" key="3">
    <source>
        <dbReference type="ARBA" id="ARBA00023098"/>
    </source>
</evidence>
<dbReference type="Proteomes" id="UP001499967">
    <property type="component" value="Unassembled WGS sequence"/>
</dbReference>
<evidence type="ECO:0000313" key="7">
    <source>
        <dbReference type="Proteomes" id="UP001499967"/>
    </source>
</evidence>
<feature type="domain" description="PNPLA" evidence="5">
    <location>
        <begin position="31"/>
        <end position="199"/>
    </location>
</feature>
<feature type="short sequence motif" description="GXGXXG" evidence="4">
    <location>
        <begin position="35"/>
        <end position="40"/>
    </location>
</feature>
<name>A0ABP4ACU8_9PSEU</name>
<keyword evidence="3 4" id="KW-0443">Lipid metabolism</keyword>
<evidence type="ECO:0000259" key="5">
    <source>
        <dbReference type="PROSITE" id="PS51635"/>
    </source>
</evidence>
<keyword evidence="2 4" id="KW-0442">Lipid degradation</keyword>
<feature type="short sequence motif" description="GXSXG" evidence="4">
    <location>
        <begin position="64"/>
        <end position="68"/>
    </location>
</feature>
<dbReference type="RefSeq" id="WP_343941430.1">
    <property type="nucleotide sequence ID" value="NZ_BAAAHP010000069.1"/>
</dbReference>
<evidence type="ECO:0000256" key="2">
    <source>
        <dbReference type="ARBA" id="ARBA00022963"/>
    </source>
</evidence>
<dbReference type="Pfam" id="PF01734">
    <property type="entry name" value="Patatin"/>
    <property type="match status" value="1"/>
</dbReference>
<dbReference type="PROSITE" id="PS51635">
    <property type="entry name" value="PNPLA"/>
    <property type="match status" value="1"/>
</dbReference>
<sequence length="312" mass="32899">MGVPAGDDEVIRALLQRRAAGSRADGNRIALAVSGGGMRGAYAGGMVHALSDAGLAPYFDVVYGSSAGAFVGAGLLLGSGRGSAAIFYEDMARREFIDPRRFPRRPLVSLDHLLDDVLVRSKPLDWDRLRDSPVPLRVVATALDDLSAHVLEPATSPEWKLALRATASIPLLAGPAVELHGRRWIDGSVGEPLPVLRALTDGATHVLALFTRAASELRRTEGGGPAGWARALDRLAPGLGRMAQESRRHAPVLAVLDDAAHPSRDGAHLLALLPERDEGVRGLTTDAARVERAARAGYAAVVAALARVQRAA</sequence>
<comment type="caution">
    <text evidence="4">Lacks conserved residue(s) required for the propagation of feature annotation.</text>
</comment>
<evidence type="ECO:0000313" key="6">
    <source>
        <dbReference type="EMBL" id="GAA0934077.1"/>
    </source>
</evidence>
<reference evidence="7" key="1">
    <citation type="journal article" date="2019" name="Int. J. Syst. Evol. Microbiol.">
        <title>The Global Catalogue of Microorganisms (GCM) 10K type strain sequencing project: providing services to taxonomists for standard genome sequencing and annotation.</title>
        <authorList>
            <consortium name="The Broad Institute Genomics Platform"/>
            <consortium name="The Broad Institute Genome Sequencing Center for Infectious Disease"/>
            <person name="Wu L."/>
            <person name="Ma J."/>
        </authorList>
    </citation>
    <scope>NUCLEOTIDE SEQUENCE [LARGE SCALE GENOMIC DNA]</scope>
    <source>
        <strain evidence="7">JCM 11117</strain>
    </source>
</reference>
<proteinExistence type="predicted"/>
<gene>
    <name evidence="6" type="ORF">GCM10009559_24350</name>
</gene>
<dbReference type="PANTHER" id="PTHR14226:SF64">
    <property type="entry name" value="PNPLA DOMAIN-CONTAINING PROTEIN"/>
    <property type="match status" value="1"/>
</dbReference>
<keyword evidence="1 4" id="KW-0378">Hydrolase</keyword>
<dbReference type="InterPro" id="IPR050301">
    <property type="entry name" value="NTE"/>
</dbReference>
<dbReference type="InterPro" id="IPR016035">
    <property type="entry name" value="Acyl_Trfase/lysoPLipase"/>
</dbReference>
<comment type="caution">
    <text evidence="6">The sequence shown here is derived from an EMBL/GenBank/DDBJ whole genome shotgun (WGS) entry which is preliminary data.</text>
</comment>
<keyword evidence="7" id="KW-1185">Reference proteome</keyword>
<dbReference type="InterPro" id="IPR002641">
    <property type="entry name" value="PNPLA_dom"/>
</dbReference>